<protein>
    <recommendedName>
        <fullName evidence="5">Glucose-methanol-choline oxidoreductase N-terminal domain-containing protein</fullName>
    </recommendedName>
</protein>
<organism evidence="6">
    <name type="scientific">Oppiella nova</name>
    <dbReference type="NCBI Taxonomy" id="334625"/>
    <lineage>
        <taxon>Eukaryota</taxon>
        <taxon>Metazoa</taxon>
        <taxon>Ecdysozoa</taxon>
        <taxon>Arthropoda</taxon>
        <taxon>Chelicerata</taxon>
        <taxon>Arachnida</taxon>
        <taxon>Acari</taxon>
        <taxon>Acariformes</taxon>
        <taxon>Sarcoptiformes</taxon>
        <taxon>Oribatida</taxon>
        <taxon>Brachypylina</taxon>
        <taxon>Oppioidea</taxon>
        <taxon>Oppiidae</taxon>
        <taxon>Oppiella</taxon>
    </lineage>
</organism>
<accession>A0A7R9MCH9</accession>
<keyword evidence="7" id="KW-1185">Reference proteome</keyword>
<dbReference type="GO" id="GO:0016614">
    <property type="term" value="F:oxidoreductase activity, acting on CH-OH group of donors"/>
    <property type="evidence" value="ECO:0007669"/>
    <property type="project" value="InterPro"/>
</dbReference>
<dbReference type="OrthoDB" id="269227at2759"/>
<evidence type="ECO:0000256" key="2">
    <source>
        <dbReference type="ARBA" id="ARBA00010790"/>
    </source>
</evidence>
<evidence type="ECO:0000256" key="3">
    <source>
        <dbReference type="ARBA" id="ARBA00022630"/>
    </source>
</evidence>
<sequence length="348" mass="38526">MAARLSEDPSISVLLLEAGMAENILSDVPMNSINLQTSPMDWSFKTLPQSKACQGLEGHRGVWPRGKAMGGSSTINSMVYMRGNPRDYDLWAAAGARGWSWPEVFPYFIKSEDNRDPRLVATGYHGVGGPLTVNTPSVPRRMSEVFVGAGPALGYPVGDVNGGTQSQFSIPQTTSRDGMRLSAAKAYLEPLVDRHNLHVLTKAYVTRVRFDGNRRAVGVEFDRLFKRYTVRARKEVILSAGAINSPKLLMLSGIGPKEHLKSLGIPVISDLRVGDNLQEHYCTGMPFTVNESIGIDVLREATPWHILDYFLFRNNSLTNNLVEGTAFVKTKYALPFDDFPDIQFFMIP</sequence>
<name>A0A7R9MCH9_9ACAR</name>
<feature type="domain" description="Glucose-methanol-choline oxidoreductase N-terminal" evidence="5">
    <location>
        <begin position="241"/>
        <end position="255"/>
    </location>
</feature>
<evidence type="ECO:0000256" key="1">
    <source>
        <dbReference type="ARBA" id="ARBA00001974"/>
    </source>
</evidence>
<evidence type="ECO:0000313" key="7">
    <source>
        <dbReference type="Proteomes" id="UP000728032"/>
    </source>
</evidence>
<dbReference type="SUPFAM" id="SSF51905">
    <property type="entry name" value="FAD/NAD(P)-binding domain"/>
    <property type="match status" value="1"/>
</dbReference>
<evidence type="ECO:0000259" key="5">
    <source>
        <dbReference type="PROSITE" id="PS00624"/>
    </source>
</evidence>
<feature type="non-terminal residue" evidence="6">
    <location>
        <position position="348"/>
    </location>
</feature>
<comment type="similarity">
    <text evidence="2">Belongs to the GMC oxidoreductase family.</text>
</comment>
<dbReference type="InterPro" id="IPR000172">
    <property type="entry name" value="GMC_OxRdtase_N"/>
</dbReference>
<dbReference type="EMBL" id="OC925865">
    <property type="protein sequence ID" value="CAD7656395.1"/>
    <property type="molecule type" value="Genomic_DNA"/>
</dbReference>
<dbReference type="InterPro" id="IPR012132">
    <property type="entry name" value="GMC_OxRdtase"/>
</dbReference>
<dbReference type="PANTHER" id="PTHR11552">
    <property type="entry name" value="GLUCOSE-METHANOL-CHOLINE GMC OXIDOREDUCTASE"/>
    <property type="match status" value="1"/>
</dbReference>
<keyword evidence="4" id="KW-0274">FAD</keyword>
<gene>
    <name evidence="6" type="ORF">ONB1V03_LOCUS13032</name>
</gene>
<dbReference type="PROSITE" id="PS00624">
    <property type="entry name" value="GMC_OXRED_2"/>
    <property type="match status" value="1"/>
</dbReference>
<evidence type="ECO:0000313" key="6">
    <source>
        <dbReference type="EMBL" id="CAD7656395.1"/>
    </source>
</evidence>
<dbReference type="PANTHER" id="PTHR11552:SF147">
    <property type="entry name" value="CHOLINE DEHYDROGENASE, MITOCHONDRIAL"/>
    <property type="match status" value="1"/>
</dbReference>
<comment type="cofactor">
    <cofactor evidence="1">
        <name>FAD</name>
        <dbReference type="ChEBI" id="CHEBI:57692"/>
    </cofactor>
</comment>
<dbReference type="Pfam" id="PF00732">
    <property type="entry name" value="GMC_oxred_N"/>
    <property type="match status" value="1"/>
</dbReference>
<keyword evidence="3" id="KW-0285">Flavoprotein</keyword>
<dbReference type="EMBL" id="CAJPVJ010011040">
    <property type="protein sequence ID" value="CAG2173582.1"/>
    <property type="molecule type" value="Genomic_DNA"/>
</dbReference>
<dbReference type="Gene3D" id="3.50.50.60">
    <property type="entry name" value="FAD/NAD(P)-binding domain"/>
    <property type="match status" value="1"/>
</dbReference>
<evidence type="ECO:0000256" key="4">
    <source>
        <dbReference type="ARBA" id="ARBA00022827"/>
    </source>
</evidence>
<dbReference type="Proteomes" id="UP000728032">
    <property type="component" value="Unassembled WGS sequence"/>
</dbReference>
<dbReference type="AlphaFoldDB" id="A0A7R9MCH9"/>
<dbReference type="InterPro" id="IPR036188">
    <property type="entry name" value="FAD/NAD-bd_sf"/>
</dbReference>
<dbReference type="Gene3D" id="3.30.560.10">
    <property type="entry name" value="Glucose Oxidase, domain 3"/>
    <property type="match status" value="1"/>
</dbReference>
<proteinExistence type="inferred from homology"/>
<reference evidence="6" key="1">
    <citation type="submission" date="2020-11" db="EMBL/GenBank/DDBJ databases">
        <authorList>
            <person name="Tran Van P."/>
        </authorList>
    </citation>
    <scope>NUCLEOTIDE SEQUENCE</scope>
</reference>
<dbReference type="GO" id="GO:0050660">
    <property type="term" value="F:flavin adenine dinucleotide binding"/>
    <property type="evidence" value="ECO:0007669"/>
    <property type="project" value="InterPro"/>
</dbReference>